<gene>
    <name evidence="1" type="ORF">HOLleu_26838</name>
</gene>
<organism evidence="1 2">
    <name type="scientific">Holothuria leucospilota</name>
    <name type="common">Black long sea cucumber</name>
    <name type="synonym">Mertensiothuria leucospilota</name>
    <dbReference type="NCBI Taxonomy" id="206669"/>
    <lineage>
        <taxon>Eukaryota</taxon>
        <taxon>Metazoa</taxon>
        <taxon>Echinodermata</taxon>
        <taxon>Eleutherozoa</taxon>
        <taxon>Echinozoa</taxon>
        <taxon>Holothuroidea</taxon>
        <taxon>Aspidochirotacea</taxon>
        <taxon>Aspidochirotida</taxon>
        <taxon>Holothuriidae</taxon>
        <taxon>Holothuria</taxon>
    </lineage>
</organism>
<name>A0A9Q1BPM6_HOLLE</name>
<evidence type="ECO:0000313" key="2">
    <source>
        <dbReference type="Proteomes" id="UP001152320"/>
    </source>
</evidence>
<proteinExistence type="predicted"/>
<dbReference type="AlphaFoldDB" id="A0A9Q1BPM6"/>
<evidence type="ECO:0000313" key="1">
    <source>
        <dbReference type="EMBL" id="KAJ8030413.1"/>
    </source>
</evidence>
<comment type="caution">
    <text evidence="1">The sequence shown here is derived from an EMBL/GenBank/DDBJ whole genome shotgun (WGS) entry which is preliminary data.</text>
</comment>
<accession>A0A9Q1BPM6</accession>
<dbReference type="Proteomes" id="UP001152320">
    <property type="component" value="Chromosome 13"/>
</dbReference>
<keyword evidence="2" id="KW-1185">Reference proteome</keyword>
<reference evidence="1" key="1">
    <citation type="submission" date="2021-10" db="EMBL/GenBank/DDBJ databases">
        <title>Tropical sea cucumber genome reveals ecological adaptation and Cuvierian tubules defense mechanism.</title>
        <authorList>
            <person name="Chen T."/>
        </authorList>
    </citation>
    <scope>NUCLEOTIDE SEQUENCE</scope>
    <source>
        <strain evidence="1">Nanhai2018</strain>
        <tissue evidence="1">Muscle</tissue>
    </source>
</reference>
<dbReference type="EMBL" id="JAIZAY010000013">
    <property type="protein sequence ID" value="KAJ8030413.1"/>
    <property type="molecule type" value="Genomic_DNA"/>
</dbReference>
<protein>
    <submittedName>
        <fullName evidence="1">Uncharacterized protein</fullName>
    </submittedName>
</protein>
<sequence length="59" mass="6644">MLYGSLLLRGSSSNNSVSGNYMEGRTPRVLCIIIYSSWSSCFPSGNKRKINARYHKRVS</sequence>